<name>A0A916ZIV1_9HYPH</name>
<sequence length="273" mass="28835">MVRGNIELATTEAIQGWIFTEDGKVRNRTVLAFKGDLCVGAGKVDSFRPDLADAGMGDGYLGFSFPISVAPGEAGAVVVKLEGSDAILLQHGAFVTTGATPVEGLDRATVRRRLAELKWALKHGRIAQADFDYLRILWSLGVYERGLVRRNAGEEAIVTDKPAAAAAALLESYVEMDTEIEAIRVESAEAFSAELAELAVGEVPVAAVHAGHRAVLRVLEGSHVADASGRGAPFVDYPLSAANLVMLDARATVELVLPEGGAVDIFVARPAQS</sequence>
<protein>
    <submittedName>
        <fullName evidence="1">Uncharacterized protein</fullName>
    </submittedName>
</protein>
<keyword evidence="2" id="KW-1185">Reference proteome</keyword>
<dbReference type="EMBL" id="BMIQ01000002">
    <property type="protein sequence ID" value="GGD99010.1"/>
    <property type="molecule type" value="Genomic_DNA"/>
</dbReference>
<dbReference type="Proteomes" id="UP000644699">
    <property type="component" value="Unassembled WGS sequence"/>
</dbReference>
<organism evidence="1 2">
    <name type="scientific">Aureimonas endophytica</name>
    <dbReference type="NCBI Taxonomy" id="2027858"/>
    <lineage>
        <taxon>Bacteria</taxon>
        <taxon>Pseudomonadati</taxon>
        <taxon>Pseudomonadota</taxon>
        <taxon>Alphaproteobacteria</taxon>
        <taxon>Hyphomicrobiales</taxon>
        <taxon>Aurantimonadaceae</taxon>
        <taxon>Aureimonas</taxon>
    </lineage>
</organism>
<comment type="caution">
    <text evidence="1">The sequence shown here is derived from an EMBL/GenBank/DDBJ whole genome shotgun (WGS) entry which is preliminary data.</text>
</comment>
<reference evidence="1" key="2">
    <citation type="submission" date="2020-09" db="EMBL/GenBank/DDBJ databases">
        <authorList>
            <person name="Sun Q."/>
            <person name="Zhou Y."/>
        </authorList>
    </citation>
    <scope>NUCLEOTIDE SEQUENCE</scope>
    <source>
        <strain evidence="1">CGMCC 1.15367</strain>
    </source>
</reference>
<evidence type="ECO:0000313" key="1">
    <source>
        <dbReference type="EMBL" id="GGD99010.1"/>
    </source>
</evidence>
<accession>A0A916ZIV1</accession>
<reference evidence="1" key="1">
    <citation type="journal article" date="2014" name="Int. J. Syst. Evol. Microbiol.">
        <title>Complete genome sequence of Corynebacterium casei LMG S-19264T (=DSM 44701T), isolated from a smear-ripened cheese.</title>
        <authorList>
            <consortium name="US DOE Joint Genome Institute (JGI-PGF)"/>
            <person name="Walter F."/>
            <person name="Albersmeier A."/>
            <person name="Kalinowski J."/>
            <person name="Ruckert C."/>
        </authorList>
    </citation>
    <scope>NUCLEOTIDE SEQUENCE</scope>
    <source>
        <strain evidence="1">CGMCC 1.15367</strain>
    </source>
</reference>
<proteinExistence type="predicted"/>
<dbReference type="RefSeq" id="WP_188907811.1">
    <property type="nucleotide sequence ID" value="NZ_BMIQ01000002.1"/>
</dbReference>
<gene>
    <name evidence="1" type="ORF">GCM10011390_17280</name>
</gene>
<evidence type="ECO:0000313" key="2">
    <source>
        <dbReference type="Proteomes" id="UP000644699"/>
    </source>
</evidence>
<dbReference type="AlphaFoldDB" id="A0A916ZIV1"/>